<dbReference type="AlphaFoldDB" id="A0A1S8M292"/>
<dbReference type="Pfam" id="PF20903">
    <property type="entry name" value="SPL"/>
    <property type="match status" value="1"/>
</dbReference>
<dbReference type="GO" id="GO:0051539">
    <property type="term" value="F:4 iron, 4 sulfur cluster binding"/>
    <property type="evidence" value="ECO:0007669"/>
    <property type="project" value="TreeGrafter"/>
</dbReference>
<dbReference type="RefSeq" id="WP_077834471.1">
    <property type="nucleotide sequence ID" value="NZ_CP096983.1"/>
</dbReference>
<dbReference type="EMBL" id="CP096983">
    <property type="protein sequence ID" value="URZ13010.1"/>
    <property type="molecule type" value="Genomic_DNA"/>
</dbReference>
<dbReference type="Proteomes" id="UP000190951">
    <property type="component" value="Chromosome"/>
</dbReference>
<sequence length="347" mass="41156">MMERNIFQNSSMICGHEISLNAIENKFSHIYVEEEIKNFKATRKILQNFPNSKLIYINNYRDVFNRVRQNFNVQKYSQKLILAKAKSNFIYDGSDMCEDFGQENFYYSSSILNCIYNCEYCYLKGLYPSSNVVIFVNVEDFIEAAVEKGKGKKIYVCISYDSDILVFENITGFAEKWIRMAEKNPNILIEIRTKSINFKSVKHLDIPSNVIFAWSLLPDEVIQKYEFKVPNLNSRLKSIGEAIEKGVQVRISIEPIMQINNFDNVYEKFITKIFNSINKEKVRDINIDTFRVKKEHLKRIRKLNPYENIFGYKFSNIDDYYTYEDSKRMKEHVYNLVRKYVPENKIF</sequence>
<dbReference type="Gene3D" id="3.40.50.12110">
    <property type="match status" value="1"/>
</dbReference>
<dbReference type="GO" id="GO:0042601">
    <property type="term" value="C:endospore-forming forespore"/>
    <property type="evidence" value="ECO:0007669"/>
    <property type="project" value="TreeGrafter"/>
</dbReference>
<dbReference type="PANTHER" id="PTHR37822:SF2">
    <property type="entry name" value="SPORE PHOTOPRODUCT LYASE"/>
    <property type="match status" value="1"/>
</dbReference>
<organism evidence="1 2">
    <name type="scientific">Clostridium felsineum</name>
    <dbReference type="NCBI Taxonomy" id="36839"/>
    <lineage>
        <taxon>Bacteria</taxon>
        <taxon>Bacillati</taxon>
        <taxon>Bacillota</taxon>
        <taxon>Clostridia</taxon>
        <taxon>Eubacteriales</taxon>
        <taxon>Clostridiaceae</taxon>
        <taxon>Clostridium</taxon>
    </lineage>
</organism>
<dbReference type="Gene3D" id="3.80.30.30">
    <property type="match status" value="1"/>
</dbReference>
<protein>
    <submittedName>
        <fullName evidence="1">Uncharacterized protein</fullName>
    </submittedName>
</protein>
<name>A0A1S8M292_9CLOT</name>
<proteinExistence type="predicted"/>
<evidence type="ECO:0000313" key="2">
    <source>
        <dbReference type="Proteomes" id="UP000190951"/>
    </source>
</evidence>
<keyword evidence="2" id="KW-1185">Reference proteome</keyword>
<reference evidence="1 2" key="1">
    <citation type="submission" date="2022-04" db="EMBL/GenBank/DDBJ databases">
        <title>Genome sequence of C. roseum typestrain.</title>
        <authorList>
            <person name="Poehlein A."/>
            <person name="Schoch T."/>
            <person name="Duerre P."/>
            <person name="Daniel R."/>
        </authorList>
    </citation>
    <scope>NUCLEOTIDE SEQUENCE [LARGE SCALE GENOMIC DNA]</scope>
    <source>
        <strain evidence="1 2">DSM 7320</strain>
    </source>
</reference>
<gene>
    <name evidence="1" type="ORF">CROST_037600</name>
</gene>
<dbReference type="InterPro" id="IPR049539">
    <property type="entry name" value="SPL"/>
</dbReference>
<dbReference type="STRING" id="84029.CROST_45130"/>
<dbReference type="KEGG" id="crw:CROST_037600"/>
<dbReference type="GO" id="GO:0003913">
    <property type="term" value="F:DNA photolyase activity"/>
    <property type="evidence" value="ECO:0007669"/>
    <property type="project" value="TreeGrafter"/>
</dbReference>
<evidence type="ECO:0000313" key="1">
    <source>
        <dbReference type="EMBL" id="URZ13010.1"/>
    </source>
</evidence>
<dbReference type="GO" id="GO:1904047">
    <property type="term" value="F:S-adenosyl-L-methionine binding"/>
    <property type="evidence" value="ECO:0007669"/>
    <property type="project" value="TreeGrafter"/>
</dbReference>
<dbReference type="PANTHER" id="PTHR37822">
    <property type="entry name" value="SPORE PHOTOPRODUCT LYASE-RELATED"/>
    <property type="match status" value="1"/>
</dbReference>
<accession>A0A1S8M292</accession>